<dbReference type="PROSITE" id="PS00107">
    <property type="entry name" value="PROTEIN_KINASE_ATP"/>
    <property type="match status" value="1"/>
</dbReference>
<dbReference type="AlphaFoldDB" id="A0A2R5G7Z5"/>
<dbReference type="Proteomes" id="UP000241890">
    <property type="component" value="Unassembled WGS sequence"/>
</dbReference>
<gene>
    <name evidence="7" type="ORF">FCC1311_033952</name>
</gene>
<keyword evidence="7" id="KW-0418">Kinase</keyword>
<sequence length="614" mass="67215">MISTSVDKLVLDIATFLSLSIGGHAIQILCLRTLESEYTTLRLSVSILLCSALGVSTTLETYDLASILPHLVILFLGNGILIVCVHVIKRRAEKQLRREFIALCKEPLLATAAAGENREFQRRNSDVLSISGKVNDESVLCEVTARALRKLPQDRLKLLSCRNADVLLLGSIGQGNFGQVYRARYRGSMVAVKTFTFAKVGDIELEHFWHEAAISQRLQHPNILSFFGASISVPEKTAYCIIELGEGGTFDDVLSNPEYTWVNGRRNIIQGLSRAMCYLHSFLADIIVHHDLKPSNILISKTFEAKLSDFGVSISRPRHPGTAPESAQEQSHKEVESLDGPRANSPEIIKTSKKQSTVRGSPVYLAPEVHRGEAFSEKIDVYAFGLILCEALIGDGLYVVKSYNSLKGECWAEDANARPSFQMINQRFETLVEEEIEALTSAVSSTSQPGTSEIDGSSLVAVHAISELKADTNAEIESIEGADDEPISETSRSGKNLAVITQSPSAESLPSVVLASHQHGREVRVPSVVGLLQRGDTISSAMVPPMQRSPTGRSFSTFAFSAVGAAGQETGVFRELCSELQEELRQQSEMYECKLAEQKEKYEKQLASLAEALL</sequence>
<dbReference type="PANTHER" id="PTHR44329:SF289">
    <property type="entry name" value="SERINE_THREONINE-PROTEIN KINASE VIK"/>
    <property type="match status" value="1"/>
</dbReference>
<keyword evidence="8" id="KW-1185">Reference proteome</keyword>
<evidence type="ECO:0000256" key="4">
    <source>
        <dbReference type="SAM" id="MobiDB-lite"/>
    </source>
</evidence>
<comment type="caution">
    <text evidence="7">The sequence shown here is derived from an EMBL/GenBank/DDBJ whole genome shotgun (WGS) entry which is preliminary data.</text>
</comment>
<keyword evidence="1 3" id="KW-0547">Nucleotide-binding</keyword>
<evidence type="ECO:0000256" key="3">
    <source>
        <dbReference type="PROSITE-ProRule" id="PRU10141"/>
    </source>
</evidence>
<feature type="transmembrane region" description="Helical" evidence="5">
    <location>
        <begin position="13"/>
        <end position="31"/>
    </location>
</feature>
<dbReference type="PROSITE" id="PS50011">
    <property type="entry name" value="PROTEIN_KINASE_DOM"/>
    <property type="match status" value="1"/>
</dbReference>
<evidence type="ECO:0000256" key="2">
    <source>
        <dbReference type="ARBA" id="ARBA00022840"/>
    </source>
</evidence>
<feature type="region of interest" description="Disordered" evidence="4">
    <location>
        <begin position="317"/>
        <end position="346"/>
    </location>
</feature>
<dbReference type="SMART" id="SM00220">
    <property type="entry name" value="S_TKc"/>
    <property type="match status" value="1"/>
</dbReference>
<evidence type="ECO:0000313" key="8">
    <source>
        <dbReference type="Proteomes" id="UP000241890"/>
    </source>
</evidence>
<reference evidence="7 8" key="1">
    <citation type="submission" date="2017-12" db="EMBL/GenBank/DDBJ databases">
        <title>Sequencing, de novo assembly and annotation of complete genome of a new Thraustochytrid species, strain FCC1311.</title>
        <authorList>
            <person name="Sedici K."/>
            <person name="Godart F."/>
            <person name="Aiese Cigliano R."/>
            <person name="Sanseverino W."/>
            <person name="Barakat M."/>
            <person name="Ortet P."/>
            <person name="Marechal E."/>
            <person name="Cagnac O."/>
            <person name="Amato A."/>
        </authorList>
    </citation>
    <scope>NUCLEOTIDE SEQUENCE [LARGE SCALE GENOMIC DNA]</scope>
</reference>
<dbReference type="SUPFAM" id="SSF56112">
    <property type="entry name" value="Protein kinase-like (PK-like)"/>
    <property type="match status" value="1"/>
</dbReference>
<keyword evidence="5" id="KW-1133">Transmembrane helix</keyword>
<dbReference type="PROSITE" id="PS00108">
    <property type="entry name" value="PROTEIN_KINASE_ST"/>
    <property type="match status" value="1"/>
</dbReference>
<dbReference type="InterPro" id="IPR011009">
    <property type="entry name" value="Kinase-like_dom_sf"/>
</dbReference>
<dbReference type="PANTHER" id="PTHR44329">
    <property type="entry name" value="SERINE/THREONINE-PROTEIN KINASE TNNI3K-RELATED"/>
    <property type="match status" value="1"/>
</dbReference>
<protein>
    <submittedName>
        <fullName evidence="7">Protein kinase, putative</fullName>
    </submittedName>
</protein>
<evidence type="ECO:0000259" key="6">
    <source>
        <dbReference type="PROSITE" id="PS50011"/>
    </source>
</evidence>
<feature type="binding site" evidence="3">
    <location>
        <position position="193"/>
    </location>
    <ligand>
        <name>ATP</name>
        <dbReference type="ChEBI" id="CHEBI:30616"/>
    </ligand>
</feature>
<evidence type="ECO:0000313" key="7">
    <source>
        <dbReference type="EMBL" id="GBG27172.1"/>
    </source>
</evidence>
<dbReference type="InterPro" id="IPR000719">
    <property type="entry name" value="Prot_kinase_dom"/>
</dbReference>
<dbReference type="InterPro" id="IPR008271">
    <property type="entry name" value="Ser/Thr_kinase_AS"/>
</dbReference>
<dbReference type="InterPro" id="IPR017441">
    <property type="entry name" value="Protein_kinase_ATP_BS"/>
</dbReference>
<keyword evidence="7" id="KW-0808">Transferase</keyword>
<name>A0A2R5G7Z5_9STRA</name>
<keyword evidence="2 3" id="KW-0067">ATP-binding</keyword>
<dbReference type="Gene3D" id="1.10.510.10">
    <property type="entry name" value="Transferase(Phosphotransferase) domain 1"/>
    <property type="match status" value="1"/>
</dbReference>
<feature type="domain" description="Protein kinase" evidence="6">
    <location>
        <begin position="166"/>
        <end position="432"/>
    </location>
</feature>
<dbReference type="InterPro" id="IPR051681">
    <property type="entry name" value="Ser/Thr_Kinases-Pseudokinases"/>
</dbReference>
<proteinExistence type="predicted"/>
<keyword evidence="5" id="KW-0472">Membrane</keyword>
<dbReference type="Pfam" id="PF00069">
    <property type="entry name" value="Pkinase"/>
    <property type="match status" value="1"/>
</dbReference>
<keyword evidence="5" id="KW-0812">Transmembrane</keyword>
<feature type="transmembrane region" description="Helical" evidence="5">
    <location>
        <begin position="68"/>
        <end position="88"/>
    </location>
</feature>
<dbReference type="GO" id="GO:0004674">
    <property type="term" value="F:protein serine/threonine kinase activity"/>
    <property type="evidence" value="ECO:0007669"/>
    <property type="project" value="TreeGrafter"/>
</dbReference>
<evidence type="ECO:0000256" key="5">
    <source>
        <dbReference type="SAM" id="Phobius"/>
    </source>
</evidence>
<dbReference type="EMBL" id="BEYU01000028">
    <property type="protein sequence ID" value="GBG27172.1"/>
    <property type="molecule type" value="Genomic_DNA"/>
</dbReference>
<dbReference type="GO" id="GO:0005524">
    <property type="term" value="F:ATP binding"/>
    <property type="evidence" value="ECO:0007669"/>
    <property type="project" value="UniProtKB-UniRule"/>
</dbReference>
<organism evidence="7 8">
    <name type="scientific">Hondaea fermentalgiana</name>
    <dbReference type="NCBI Taxonomy" id="2315210"/>
    <lineage>
        <taxon>Eukaryota</taxon>
        <taxon>Sar</taxon>
        <taxon>Stramenopiles</taxon>
        <taxon>Bigyra</taxon>
        <taxon>Labyrinthulomycetes</taxon>
        <taxon>Thraustochytrida</taxon>
        <taxon>Thraustochytriidae</taxon>
        <taxon>Hondaea</taxon>
    </lineage>
</organism>
<evidence type="ECO:0000256" key="1">
    <source>
        <dbReference type="ARBA" id="ARBA00022741"/>
    </source>
</evidence>
<dbReference type="InParanoid" id="A0A2R5G7Z5"/>
<dbReference type="OrthoDB" id="4062651at2759"/>
<accession>A0A2R5G7Z5</accession>